<accession>A0A4R0XH20</accession>
<gene>
    <name evidence="1" type="ORF">BZM27_27060</name>
</gene>
<dbReference type="EMBL" id="MWML01000114">
    <property type="protein sequence ID" value="TCG06329.1"/>
    <property type="molecule type" value="Genomic_DNA"/>
</dbReference>
<name>A0A4R0XH20_9BURK</name>
<dbReference type="Proteomes" id="UP000294200">
    <property type="component" value="Unassembled WGS sequence"/>
</dbReference>
<comment type="caution">
    <text evidence="1">The sequence shown here is derived from an EMBL/GenBank/DDBJ whole genome shotgun (WGS) entry which is preliminary data.</text>
</comment>
<proteinExistence type="predicted"/>
<sequence>MPGEANNYAKPAGALKDRFCQSGPFDGCGRANIALAGPVREGSEGSQKITIRYGRESASTTYRQIWLHGFR</sequence>
<evidence type="ECO:0000313" key="2">
    <source>
        <dbReference type="Proteomes" id="UP000294200"/>
    </source>
</evidence>
<keyword evidence="2" id="KW-1185">Reference proteome</keyword>
<dbReference type="AlphaFoldDB" id="A0A4R0XH20"/>
<protein>
    <submittedName>
        <fullName evidence="1">Uncharacterized protein</fullName>
    </submittedName>
</protein>
<reference evidence="1 2" key="1">
    <citation type="submission" date="2017-02" db="EMBL/GenBank/DDBJ databases">
        <title>Paraburkholderia sophoroidis sp. nov. and Paraburkholderia steynii sp. nov. rhizobial symbionts of the fynbos legume Hypocalyptus sophoroides.</title>
        <authorList>
            <person name="Steenkamp E.T."/>
            <person name="Beukes C.W."/>
            <person name="Van Zyl E."/>
            <person name="Avontuur J."/>
            <person name="Chan W.Y."/>
            <person name="Hassen A."/>
            <person name="Palmer M."/>
            <person name="Mthombeni L."/>
            <person name="Phalane F."/>
            <person name="Sereme K."/>
            <person name="Venter S.N."/>
        </authorList>
    </citation>
    <scope>NUCLEOTIDE SEQUENCE [LARGE SCALE GENOMIC DNA]</scope>
    <source>
        <strain evidence="1 2">HC1.1ba</strain>
    </source>
</reference>
<organism evidence="1 2">
    <name type="scientific">Paraburkholderia steynii</name>
    <dbReference type="NCBI Taxonomy" id="1245441"/>
    <lineage>
        <taxon>Bacteria</taxon>
        <taxon>Pseudomonadati</taxon>
        <taxon>Pseudomonadota</taxon>
        <taxon>Betaproteobacteria</taxon>
        <taxon>Burkholderiales</taxon>
        <taxon>Burkholderiaceae</taxon>
        <taxon>Paraburkholderia</taxon>
    </lineage>
</organism>
<evidence type="ECO:0000313" key="1">
    <source>
        <dbReference type="EMBL" id="TCG06329.1"/>
    </source>
</evidence>